<sequence>MSREGITQVLSRLSYISALGMMTRIQSQFAKMRKIAGPRSLHSSQWGIICPSDTPEGEVGGTQVSCITARLSLSVFNDIHHYGMFFNVDSLGKEKLALFFY</sequence>
<reference evidence="9 10" key="1">
    <citation type="submission" date="2022-01" db="EMBL/GenBank/DDBJ databases">
        <title>A chromosomal length assembly of Cordylochernes scorpioides.</title>
        <authorList>
            <person name="Zeh D."/>
            <person name="Zeh J."/>
        </authorList>
    </citation>
    <scope>NUCLEOTIDE SEQUENCE [LARGE SCALE GENOMIC DNA]</scope>
    <source>
        <strain evidence="9">IN4F17</strain>
        <tissue evidence="9">Whole Body</tissue>
    </source>
</reference>
<comment type="similarity">
    <text evidence="1 7">Belongs to the RNA polymerase beta chain family.</text>
</comment>
<dbReference type="EMBL" id="CP092880">
    <property type="protein sequence ID" value="UYV79785.1"/>
    <property type="molecule type" value="Genomic_DNA"/>
</dbReference>
<evidence type="ECO:0000256" key="2">
    <source>
        <dbReference type="ARBA" id="ARBA00012418"/>
    </source>
</evidence>
<dbReference type="InterPro" id="IPR015712">
    <property type="entry name" value="DNA-dir_RNA_pol_su2"/>
</dbReference>
<dbReference type="PANTHER" id="PTHR20856">
    <property type="entry name" value="DNA-DIRECTED RNA POLYMERASE I SUBUNIT 2"/>
    <property type="match status" value="1"/>
</dbReference>
<proteinExistence type="inferred from homology"/>
<organism evidence="9 10">
    <name type="scientific">Cordylochernes scorpioides</name>
    <dbReference type="NCBI Taxonomy" id="51811"/>
    <lineage>
        <taxon>Eukaryota</taxon>
        <taxon>Metazoa</taxon>
        <taxon>Ecdysozoa</taxon>
        <taxon>Arthropoda</taxon>
        <taxon>Chelicerata</taxon>
        <taxon>Arachnida</taxon>
        <taxon>Pseudoscorpiones</taxon>
        <taxon>Cheliferoidea</taxon>
        <taxon>Chernetidae</taxon>
        <taxon>Cordylochernes</taxon>
    </lineage>
</organism>
<dbReference type="InterPro" id="IPR007645">
    <property type="entry name" value="RNA_pol_Rpb2_3"/>
</dbReference>
<evidence type="ECO:0000256" key="4">
    <source>
        <dbReference type="ARBA" id="ARBA00022679"/>
    </source>
</evidence>
<dbReference type="Pfam" id="PF04565">
    <property type="entry name" value="RNA_pol_Rpb2_3"/>
    <property type="match status" value="1"/>
</dbReference>
<name>A0ABY6LJX2_9ARAC</name>
<evidence type="ECO:0000256" key="1">
    <source>
        <dbReference type="ARBA" id="ARBA00006835"/>
    </source>
</evidence>
<gene>
    <name evidence="9" type="ORF">LAZ67_18000655</name>
</gene>
<keyword evidence="4" id="KW-0808">Transferase</keyword>
<protein>
    <recommendedName>
        <fullName evidence="2">DNA-directed RNA polymerase</fullName>
        <ecNumber evidence="2">2.7.7.6</ecNumber>
    </recommendedName>
</protein>
<keyword evidence="3" id="KW-0240">DNA-directed RNA polymerase</keyword>
<evidence type="ECO:0000256" key="5">
    <source>
        <dbReference type="ARBA" id="ARBA00022695"/>
    </source>
</evidence>
<dbReference type="Proteomes" id="UP001235939">
    <property type="component" value="Chromosome 18"/>
</dbReference>
<evidence type="ECO:0000313" key="10">
    <source>
        <dbReference type="Proteomes" id="UP001235939"/>
    </source>
</evidence>
<keyword evidence="10" id="KW-1185">Reference proteome</keyword>
<keyword evidence="5" id="KW-0548">Nucleotidyltransferase</keyword>
<evidence type="ECO:0000256" key="3">
    <source>
        <dbReference type="ARBA" id="ARBA00022478"/>
    </source>
</evidence>
<dbReference type="SUPFAM" id="SSF64484">
    <property type="entry name" value="beta and beta-prime subunits of DNA dependent RNA-polymerase"/>
    <property type="match status" value="1"/>
</dbReference>
<evidence type="ECO:0000256" key="6">
    <source>
        <dbReference type="ARBA" id="ARBA00023163"/>
    </source>
</evidence>
<evidence type="ECO:0000313" key="9">
    <source>
        <dbReference type="EMBL" id="UYV79785.1"/>
    </source>
</evidence>
<evidence type="ECO:0000259" key="8">
    <source>
        <dbReference type="Pfam" id="PF04565"/>
    </source>
</evidence>
<accession>A0ABY6LJX2</accession>
<dbReference type="Gene3D" id="3.90.1100.10">
    <property type="match status" value="1"/>
</dbReference>
<dbReference type="EC" id="2.7.7.6" evidence="2"/>
<feature type="domain" description="RNA polymerase Rpb2" evidence="8">
    <location>
        <begin position="8"/>
        <end position="60"/>
    </location>
</feature>
<keyword evidence="6" id="KW-0804">Transcription</keyword>
<evidence type="ECO:0000256" key="7">
    <source>
        <dbReference type="RuleBase" id="RU000434"/>
    </source>
</evidence>